<comment type="caution">
    <text evidence="2">The sequence shown here is derived from an EMBL/GenBank/DDBJ whole genome shotgun (WGS) entry which is preliminary data.</text>
</comment>
<name>A0A4Y2K0W1_ARAVE</name>
<feature type="compositionally biased region" description="Polar residues" evidence="1">
    <location>
        <begin position="196"/>
        <end position="206"/>
    </location>
</feature>
<proteinExistence type="predicted"/>
<evidence type="ECO:0000313" key="3">
    <source>
        <dbReference type="Proteomes" id="UP000499080"/>
    </source>
</evidence>
<dbReference type="Proteomes" id="UP000499080">
    <property type="component" value="Unassembled WGS sequence"/>
</dbReference>
<accession>A0A4Y2K0W1</accession>
<sequence length="270" mass="30584">MIEPWHLEPTLQARFVIAAVNFGATDYVDLTEWQACYVISPPVLREIISHELDILNKETLTQYYNYMELAVTKDDRIQPLMQEIRQHVREMFGENADPGGHGLNEDSQIGNYGQSNTTNQPPISFDISFNSVNNINKTEEATEKIDALMKDYSDVAMYSPDDGSDTPVNKKEFKTQGKRRRSSKSQLDDNELAETPKSTDTGLLPSQETVNCSLPQDLLANKDELADLFTLLKQTQIILAKVPDVKKALEEMEKTEDPSNKLFIFSSFLI</sequence>
<keyword evidence="3" id="KW-1185">Reference proteome</keyword>
<dbReference type="AlphaFoldDB" id="A0A4Y2K0W1"/>
<reference evidence="2 3" key="1">
    <citation type="journal article" date="2019" name="Sci. Rep.">
        <title>Orb-weaving spider Araneus ventricosus genome elucidates the spidroin gene catalogue.</title>
        <authorList>
            <person name="Kono N."/>
            <person name="Nakamura H."/>
            <person name="Ohtoshi R."/>
            <person name="Moran D.A.P."/>
            <person name="Shinohara A."/>
            <person name="Yoshida Y."/>
            <person name="Fujiwara M."/>
            <person name="Mori M."/>
            <person name="Tomita M."/>
            <person name="Arakawa K."/>
        </authorList>
    </citation>
    <scope>NUCLEOTIDE SEQUENCE [LARGE SCALE GENOMIC DNA]</scope>
</reference>
<feature type="compositionally biased region" description="Polar residues" evidence="1">
    <location>
        <begin position="105"/>
        <end position="125"/>
    </location>
</feature>
<organism evidence="2 3">
    <name type="scientific">Araneus ventricosus</name>
    <name type="common">Orbweaver spider</name>
    <name type="synonym">Epeira ventricosa</name>
    <dbReference type="NCBI Taxonomy" id="182803"/>
    <lineage>
        <taxon>Eukaryota</taxon>
        <taxon>Metazoa</taxon>
        <taxon>Ecdysozoa</taxon>
        <taxon>Arthropoda</taxon>
        <taxon>Chelicerata</taxon>
        <taxon>Arachnida</taxon>
        <taxon>Araneae</taxon>
        <taxon>Araneomorphae</taxon>
        <taxon>Entelegynae</taxon>
        <taxon>Araneoidea</taxon>
        <taxon>Araneidae</taxon>
        <taxon>Araneus</taxon>
    </lineage>
</organism>
<gene>
    <name evidence="2" type="ORF">AVEN_55004_1</name>
</gene>
<evidence type="ECO:0000256" key="1">
    <source>
        <dbReference type="SAM" id="MobiDB-lite"/>
    </source>
</evidence>
<evidence type="ECO:0000313" key="2">
    <source>
        <dbReference type="EMBL" id="GBM95459.1"/>
    </source>
</evidence>
<dbReference type="EMBL" id="BGPR01004059">
    <property type="protein sequence ID" value="GBM95459.1"/>
    <property type="molecule type" value="Genomic_DNA"/>
</dbReference>
<feature type="region of interest" description="Disordered" evidence="1">
    <location>
        <begin position="94"/>
        <end position="125"/>
    </location>
</feature>
<feature type="region of interest" description="Disordered" evidence="1">
    <location>
        <begin position="158"/>
        <end position="206"/>
    </location>
</feature>
<protein>
    <submittedName>
        <fullName evidence="2">Uncharacterized protein</fullName>
    </submittedName>
</protein>